<name>A0A975BS93_9BACT</name>
<gene>
    <name evidence="4" type="ORF">dnm_068480</name>
</gene>
<dbReference type="PRINTS" id="PR00301">
    <property type="entry name" value="HEATSHOCK70"/>
</dbReference>
<dbReference type="PANTHER" id="PTHR45639:SF3">
    <property type="entry name" value="HYPOXIA UP-REGULATED PROTEIN 1"/>
    <property type="match status" value="1"/>
</dbReference>
<dbReference type="KEGG" id="dmm:dnm_068480"/>
<dbReference type="SUPFAM" id="SSF53067">
    <property type="entry name" value="Actin-like ATPase domain"/>
    <property type="match status" value="2"/>
</dbReference>
<dbReference type="InterPro" id="IPR013126">
    <property type="entry name" value="Hsp_70_fam"/>
</dbReference>
<protein>
    <submittedName>
        <fullName evidence="4">Chaperone protein DnaK-like domain-containing protein</fullName>
    </submittedName>
</protein>
<evidence type="ECO:0000256" key="1">
    <source>
        <dbReference type="ARBA" id="ARBA00022741"/>
    </source>
</evidence>
<dbReference type="PANTHER" id="PTHR45639">
    <property type="entry name" value="HSC70CB, ISOFORM G-RELATED"/>
    <property type="match status" value="1"/>
</dbReference>
<dbReference type="GO" id="GO:0030968">
    <property type="term" value="P:endoplasmic reticulum unfolded protein response"/>
    <property type="evidence" value="ECO:0007669"/>
    <property type="project" value="TreeGrafter"/>
</dbReference>
<evidence type="ECO:0000256" key="3">
    <source>
        <dbReference type="ARBA" id="ARBA00023186"/>
    </source>
</evidence>
<dbReference type="AlphaFoldDB" id="A0A975BS93"/>
<dbReference type="InterPro" id="IPR043129">
    <property type="entry name" value="ATPase_NBD"/>
</dbReference>
<dbReference type="RefSeq" id="WP_207678826.1">
    <property type="nucleotide sequence ID" value="NZ_CP061800.1"/>
</dbReference>
<organism evidence="4 5">
    <name type="scientific">Desulfonema magnum</name>
    <dbReference type="NCBI Taxonomy" id="45655"/>
    <lineage>
        <taxon>Bacteria</taxon>
        <taxon>Pseudomonadati</taxon>
        <taxon>Thermodesulfobacteriota</taxon>
        <taxon>Desulfobacteria</taxon>
        <taxon>Desulfobacterales</taxon>
        <taxon>Desulfococcaceae</taxon>
        <taxon>Desulfonema</taxon>
    </lineage>
</organism>
<evidence type="ECO:0000256" key="2">
    <source>
        <dbReference type="ARBA" id="ARBA00022840"/>
    </source>
</evidence>
<dbReference type="Proteomes" id="UP000663722">
    <property type="component" value="Chromosome"/>
</dbReference>
<reference evidence="4" key="1">
    <citation type="journal article" date="2021" name="Microb. Physiol.">
        <title>Proteogenomic Insights into the Physiology of Marine, Sulfate-Reducing, Filamentous Desulfonema limicola and Desulfonema magnum.</title>
        <authorList>
            <person name="Schnaars V."/>
            <person name="Wohlbrand L."/>
            <person name="Scheve S."/>
            <person name="Hinrichs C."/>
            <person name="Reinhardt R."/>
            <person name="Rabus R."/>
        </authorList>
    </citation>
    <scope>NUCLEOTIDE SEQUENCE</scope>
    <source>
        <strain evidence="4">4be13</strain>
    </source>
</reference>
<proteinExistence type="predicted"/>
<dbReference type="Pfam" id="PF00012">
    <property type="entry name" value="HSP70"/>
    <property type="match status" value="1"/>
</dbReference>
<keyword evidence="3" id="KW-0143">Chaperone</keyword>
<keyword evidence="2" id="KW-0067">ATP-binding</keyword>
<dbReference type="Gene3D" id="3.90.640.10">
    <property type="entry name" value="Actin, Chain A, domain 4"/>
    <property type="match status" value="1"/>
</dbReference>
<dbReference type="EMBL" id="CP061800">
    <property type="protein sequence ID" value="QTA90787.1"/>
    <property type="molecule type" value="Genomic_DNA"/>
</dbReference>
<keyword evidence="5" id="KW-1185">Reference proteome</keyword>
<dbReference type="GO" id="GO:0005524">
    <property type="term" value="F:ATP binding"/>
    <property type="evidence" value="ECO:0007669"/>
    <property type="project" value="UniProtKB-KW"/>
</dbReference>
<dbReference type="GO" id="GO:0140662">
    <property type="term" value="F:ATP-dependent protein folding chaperone"/>
    <property type="evidence" value="ECO:0007669"/>
    <property type="project" value="InterPro"/>
</dbReference>
<evidence type="ECO:0000313" key="4">
    <source>
        <dbReference type="EMBL" id="QTA90787.1"/>
    </source>
</evidence>
<dbReference type="Gene3D" id="3.30.420.40">
    <property type="match status" value="2"/>
</dbReference>
<accession>A0A975BS93</accession>
<keyword evidence="1" id="KW-0547">Nucleotide-binding</keyword>
<evidence type="ECO:0000313" key="5">
    <source>
        <dbReference type="Proteomes" id="UP000663722"/>
    </source>
</evidence>
<sequence length="410" mass="46074">MVDGLYLGIDFGTATNYVTKWDPERKIAVPVRIDKRLEGDNFFDNVIYYESSENRMIGKLAFQRSIDDPLNVVEGIRDKLGRDNWKQMIPSLGCELSSEEVTEDIFREMKNRVEQIHGGIPVKGVVLGIPFSFQSEEISRLKTASENVGLSIIKLIEEPVAIAIACGLFDKLSDKKREKVLIFDLGGETSDITIFDLFRQSNNVVGIELLYTKTDALGGKRIEDILIKKFEENIGYELALIPDERQRRKDHLMLIEAAREVIQNLCADEEDEVFCSGLDGGRIFERKISLREFNKWLRGHGFISRIKEMLQDALDEAGDIDRIILAGGSGNIPIIQSEIQNFFGQQPELVGNPAEFIGKGAGIYCGGLLTGNLNYEIITPIGSVSSYDIGLKVGEKFIPFRNEHEIICPF</sequence>